<accession>A0A366B5C6</accession>
<proteinExistence type="predicted"/>
<dbReference type="Proteomes" id="UP000253676">
    <property type="component" value="Unassembled WGS sequence"/>
</dbReference>
<protein>
    <submittedName>
        <fullName evidence="1">Uncharacterized protein</fullName>
    </submittedName>
</protein>
<dbReference type="RefSeq" id="WP_113633777.1">
    <property type="nucleotide sequence ID" value="NZ_QNUX01000002.1"/>
</dbReference>
<organism evidence="1 2">
    <name type="scientific">Flavobacterium psychrolimnae</name>
    <dbReference type="NCBI Taxonomy" id="249351"/>
    <lineage>
        <taxon>Bacteria</taxon>
        <taxon>Pseudomonadati</taxon>
        <taxon>Bacteroidota</taxon>
        <taxon>Flavobacteriia</taxon>
        <taxon>Flavobacteriales</taxon>
        <taxon>Flavobacteriaceae</taxon>
        <taxon>Flavobacterium</taxon>
    </lineage>
</organism>
<keyword evidence="2" id="KW-1185">Reference proteome</keyword>
<dbReference type="EMBL" id="QNUX01000002">
    <property type="protein sequence ID" value="RBN51398.1"/>
    <property type="molecule type" value="Genomic_DNA"/>
</dbReference>
<evidence type="ECO:0000313" key="2">
    <source>
        <dbReference type="Proteomes" id="UP000253676"/>
    </source>
</evidence>
<dbReference type="AlphaFoldDB" id="A0A366B5C6"/>
<reference evidence="1 2" key="1">
    <citation type="submission" date="2018-07" db="EMBL/GenBank/DDBJ databases">
        <title>Complete genome sequence of Flavobacterium psychrolimnae LMG 22018.</title>
        <authorList>
            <person name="Kim D.-U."/>
        </authorList>
    </citation>
    <scope>NUCLEOTIDE SEQUENCE [LARGE SCALE GENOMIC DNA]</scope>
    <source>
        <strain evidence="1 2">LMG 22018</strain>
    </source>
</reference>
<comment type="caution">
    <text evidence="1">The sequence shown here is derived from an EMBL/GenBank/DDBJ whole genome shotgun (WGS) entry which is preliminary data.</text>
</comment>
<name>A0A366B5C6_9FLAO</name>
<gene>
    <name evidence="1" type="ORF">DR980_02960</name>
</gene>
<dbReference type="OrthoDB" id="893108at2"/>
<sequence length="387" mass="45361">MSNKVYNILWVDDEHEDMPAFKRLALDFDLKLVPFKSLDAGMAELERNLVLYDSVLLDAKFFEKEDDVADTEDTDYVHRAKERILQLPKKFDIHILTGQAEAFDSSDFKKAFKKVFKKGISEDVEALFNSLKVSAEGQLDFQIRNEYKRVFEIGNEKYLGSKIYEPISNLLKQIKTTNDFEPTKDNLLPLRKIIENSFDRLFELSIIPEEIYKTGLNPTVKFLCNNKNNSGYSLVKDFMHPSMAYFFDNLVFITQDSQHDKKGLKLNVDEYISNIKSPYLFKSLVFQLLDYLIWLKQFIDENPNRELNANLWIKDKNIEIATNESYRMGQLEQDEKGHYHIGKYVLQYRKIHGNYDIGDKLEITKSIENTSTTKDKYPFFAISFKQI</sequence>
<evidence type="ECO:0000313" key="1">
    <source>
        <dbReference type="EMBL" id="RBN51398.1"/>
    </source>
</evidence>